<proteinExistence type="inferred from homology"/>
<name>A0AAE1NY26_9EUCA</name>
<evidence type="ECO:0000256" key="4">
    <source>
        <dbReference type="ARBA" id="ARBA00022968"/>
    </source>
</evidence>
<keyword evidence="3 9" id="KW-0812">Transmembrane</keyword>
<reference evidence="11" key="1">
    <citation type="submission" date="2023-11" db="EMBL/GenBank/DDBJ databases">
        <title>Genome assemblies of two species of porcelain crab, Petrolisthes cinctipes and Petrolisthes manimaculis (Anomura: Porcellanidae).</title>
        <authorList>
            <person name="Angst P."/>
        </authorList>
    </citation>
    <scope>NUCLEOTIDE SEQUENCE</scope>
    <source>
        <strain evidence="11">PB745_02</strain>
        <tissue evidence="11">Gill</tissue>
    </source>
</reference>
<dbReference type="Pfam" id="PF04089">
    <property type="entry name" value="BRICHOS"/>
    <property type="match status" value="1"/>
</dbReference>
<feature type="domain" description="BRICHOS" evidence="10">
    <location>
        <begin position="158"/>
        <end position="253"/>
    </location>
</feature>
<dbReference type="EMBL" id="JAWZYT010003472">
    <property type="protein sequence ID" value="KAK4298228.1"/>
    <property type="molecule type" value="Genomic_DNA"/>
</dbReference>
<dbReference type="PANTHER" id="PTHR10962:SF1">
    <property type="entry name" value="INTEGRAL MEMBRANE PROTEIN 2"/>
    <property type="match status" value="1"/>
</dbReference>
<keyword evidence="7" id="KW-1015">Disulfide bond</keyword>
<keyword evidence="9" id="KW-1003">Cell membrane</keyword>
<dbReference type="PROSITE" id="PS50869">
    <property type="entry name" value="BRICHOS"/>
    <property type="match status" value="1"/>
</dbReference>
<dbReference type="Proteomes" id="UP001292094">
    <property type="component" value="Unassembled WGS sequence"/>
</dbReference>
<dbReference type="SMART" id="SM01039">
    <property type="entry name" value="BRICHOS"/>
    <property type="match status" value="1"/>
</dbReference>
<evidence type="ECO:0000256" key="1">
    <source>
        <dbReference type="ARBA" id="ARBA00004606"/>
    </source>
</evidence>
<comment type="caution">
    <text evidence="11">The sequence shown here is derived from an EMBL/GenBank/DDBJ whole genome shotgun (WGS) entry which is preliminary data.</text>
</comment>
<comment type="subcellular location">
    <subcellularLocation>
        <location evidence="1 9">Membrane</location>
        <topology evidence="1 9">Single-pass type II membrane protein</topology>
    </subcellularLocation>
</comment>
<protein>
    <recommendedName>
        <fullName evidence="9">Integral membrane protein 2</fullName>
    </recommendedName>
</protein>
<evidence type="ECO:0000256" key="9">
    <source>
        <dbReference type="RuleBase" id="RU367061"/>
    </source>
</evidence>
<organism evidence="11 12">
    <name type="scientific">Petrolisthes manimaculis</name>
    <dbReference type="NCBI Taxonomy" id="1843537"/>
    <lineage>
        <taxon>Eukaryota</taxon>
        <taxon>Metazoa</taxon>
        <taxon>Ecdysozoa</taxon>
        <taxon>Arthropoda</taxon>
        <taxon>Crustacea</taxon>
        <taxon>Multicrustacea</taxon>
        <taxon>Malacostraca</taxon>
        <taxon>Eumalacostraca</taxon>
        <taxon>Eucarida</taxon>
        <taxon>Decapoda</taxon>
        <taxon>Pleocyemata</taxon>
        <taxon>Anomura</taxon>
        <taxon>Galatheoidea</taxon>
        <taxon>Porcellanidae</taxon>
        <taxon>Petrolisthes</taxon>
    </lineage>
</organism>
<accession>A0AAE1NY26</accession>
<feature type="transmembrane region" description="Helical" evidence="9">
    <location>
        <begin position="59"/>
        <end position="83"/>
    </location>
</feature>
<evidence type="ECO:0000256" key="2">
    <source>
        <dbReference type="ARBA" id="ARBA00006794"/>
    </source>
</evidence>
<evidence type="ECO:0000313" key="12">
    <source>
        <dbReference type="Proteomes" id="UP001292094"/>
    </source>
</evidence>
<keyword evidence="12" id="KW-1185">Reference proteome</keyword>
<evidence type="ECO:0000256" key="3">
    <source>
        <dbReference type="ARBA" id="ARBA00022692"/>
    </source>
</evidence>
<evidence type="ECO:0000259" key="10">
    <source>
        <dbReference type="PROSITE" id="PS50869"/>
    </source>
</evidence>
<keyword evidence="6 9" id="KW-0472">Membrane</keyword>
<dbReference type="GO" id="GO:0042985">
    <property type="term" value="P:negative regulation of amyloid precursor protein biosynthetic process"/>
    <property type="evidence" value="ECO:0007669"/>
    <property type="project" value="TreeGrafter"/>
</dbReference>
<evidence type="ECO:0000256" key="8">
    <source>
        <dbReference type="ARBA" id="ARBA00023180"/>
    </source>
</evidence>
<dbReference type="GO" id="GO:0001540">
    <property type="term" value="F:amyloid-beta binding"/>
    <property type="evidence" value="ECO:0007669"/>
    <property type="project" value="TreeGrafter"/>
</dbReference>
<dbReference type="PANTHER" id="PTHR10962">
    <property type="entry name" value="INTEGRAL TRANSMEMBRANE PROTEIN 2"/>
    <property type="match status" value="1"/>
</dbReference>
<gene>
    <name evidence="11" type="ORF">Pmani_029413</name>
</gene>
<keyword evidence="5 9" id="KW-1133">Transmembrane helix</keyword>
<evidence type="ECO:0000313" key="11">
    <source>
        <dbReference type="EMBL" id="KAK4298228.1"/>
    </source>
</evidence>
<dbReference type="AlphaFoldDB" id="A0AAE1NY26"/>
<comment type="similarity">
    <text evidence="2 9">Belongs to the ITM2 family.</text>
</comment>
<evidence type="ECO:0000256" key="5">
    <source>
        <dbReference type="ARBA" id="ARBA00022989"/>
    </source>
</evidence>
<sequence length="297" mass="33880">MTIVTKPKIEKKLDKPLEKPLVAADISCGEVECTCPVEGGASEVEAWVSSTARRRISTATTICVCLTALLVMSIGIIGGVYLYRQFSQHQRPRFRGWCGIPYERESLHMMGNPKLPFGGSALKDQIEGTWAHRQPLFKEEFELGLEDDDYEQIRVPDFGYGRQGRFIHDFTANQTGIIDVSSGRCYVMPLNHTHVLPPRSLFDLIEKMWMGYYNVDTRVVHESTRIIYPPVEDYQTLGVYIAKQCAAFPTFWLQRLHHHEMRKRSVEGVEEDAGLHFVEFAGKNIVHLTIFDEGQNQ</sequence>
<dbReference type="GO" id="GO:0005886">
    <property type="term" value="C:plasma membrane"/>
    <property type="evidence" value="ECO:0007669"/>
    <property type="project" value="UniProtKB-UniRule"/>
</dbReference>
<keyword evidence="8" id="KW-0325">Glycoprotein</keyword>
<dbReference type="InterPro" id="IPR007084">
    <property type="entry name" value="BRICHOS_dom"/>
</dbReference>
<keyword evidence="4 9" id="KW-0735">Signal-anchor</keyword>
<evidence type="ECO:0000256" key="6">
    <source>
        <dbReference type="ARBA" id="ARBA00023136"/>
    </source>
</evidence>
<dbReference type="GO" id="GO:0070062">
    <property type="term" value="C:extracellular exosome"/>
    <property type="evidence" value="ECO:0007669"/>
    <property type="project" value="TreeGrafter"/>
</dbReference>
<dbReference type="GO" id="GO:0005794">
    <property type="term" value="C:Golgi apparatus"/>
    <property type="evidence" value="ECO:0007669"/>
    <property type="project" value="TreeGrafter"/>
</dbReference>
<dbReference type="InterPro" id="IPR040145">
    <property type="entry name" value="ITM2"/>
</dbReference>
<evidence type="ECO:0000256" key="7">
    <source>
        <dbReference type="ARBA" id="ARBA00023157"/>
    </source>
</evidence>